<name>A0AAU8J7V9_9CYAN</name>
<dbReference type="EMBL" id="CP159837">
    <property type="protein sequence ID" value="XCM34663.1"/>
    <property type="molecule type" value="Genomic_DNA"/>
</dbReference>
<reference evidence="1" key="1">
    <citation type="submission" date="2024-07" db="EMBL/GenBank/DDBJ databases">
        <authorList>
            <person name="Kim Y.J."/>
            <person name="Jeong J.Y."/>
        </authorList>
    </citation>
    <scope>NUCLEOTIDE SEQUENCE</scope>
    <source>
        <strain evidence="1">GIHE-MW2</strain>
    </source>
</reference>
<organism evidence="1">
    <name type="scientific">Planktothricoides raciborskii GIHE-MW2</name>
    <dbReference type="NCBI Taxonomy" id="2792601"/>
    <lineage>
        <taxon>Bacteria</taxon>
        <taxon>Bacillati</taxon>
        <taxon>Cyanobacteriota</taxon>
        <taxon>Cyanophyceae</taxon>
        <taxon>Oscillatoriophycideae</taxon>
        <taxon>Oscillatoriales</taxon>
        <taxon>Oscillatoriaceae</taxon>
        <taxon>Planktothricoides</taxon>
    </lineage>
</organism>
<dbReference type="RefSeq" id="WP_354634654.1">
    <property type="nucleotide sequence ID" value="NZ_CP159837.1"/>
</dbReference>
<evidence type="ECO:0000313" key="1">
    <source>
        <dbReference type="EMBL" id="XCM34663.1"/>
    </source>
</evidence>
<protein>
    <recommendedName>
        <fullName evidence="2">HNH endonuclease</fullName>
    </recommendedName>
</protein>
<proteinExistence type="predicted"/>
<evidence type="ECO:0008006" key="2">
    <source>
        <dbReference type="Google" id="ProtNLM"/>
    </source>
</evidence>
<dbReference type="AlphaFoldDB" id="A0AAU8J7V9"/>
<gene>
    <name evidence="1" type="ORF">ABWT76_003280</name>
</gene>
<accession>A0AAU8J7V9</accession>
<sequence length="104" mass="11288">MMTYFNPKSCRGQAFAPTFSGKIDHLCRECFALICAQNPRNPIFYVGAKHIAYPTGSRFASTAWRKLTAPTSSGKIDHLCRECNAALMGVGGFRNRVSGLVAGA</sequence>